<feature type="site" description="May be important for catalysis" evidence="7">
    <location>
        <position position="269"/>
    </location>
</feature>
<dbReference type="STRING" id="1121322.SAMN02745136_04504"/>
<dbReference type="RefSeq" id="WP_073279329.1">
    <property type="nucleotide sequence ID" value="NZ_FRAC01000028.1"/>
</dbReference>
<dbReference type="EC" id="3.2.1.51" evidence="3"/>
<dbReference type="SMART" id="SM00812">
    <property type="entry name" value="Alpha_L_fucos"/>
    <property type="match status" value="1"/>
</dbReference>
<dbReference type="OrthoDB" id="107551at2"/>
<feature type="domain" description="Glycoside hydrolase family 29 N-terminal" evidence="8">
    <location>
        <begin position="11"/>
        <end position="337"/>
    </location>
</feature>
<dbReference type="GO" id="GO:0004560">
    <property type="term" value="F:alpha-L-fucosidase activity"/>
    <property type="evidence" value="ECO:0007669"/>
    <property type="project" value="InterPro"/>
</dbReference>
<organism evidence="9 10">
    <name type="scientific">Anaerocolumna jejuensis DSM 15929</name>
    <dbReference type="NCBI Taxonomy" id="1121322"/>
    <lineage>
        <taxon>Bacteria</taxon>
        <taxon>Bacillati</taxon>
        <taxon>Bacillota</taxon>
        <taxon>Clostridia</taxon>
        <taxon>Lachnospirales</taxon>
        <taxon>Lachnospiraceae</taxon>
        <taxon>Anaerocolumna</taxon>
    </lineage>
</organism>
<evidence type="ECO:0000256" key="2">
    <source>
        <dbReference type="ARBA" id="ARBA00007951"/>
    </source>
</evidence>
<keyword evidence="4" id="KW-0732">Signal</keyword>
<dbReference type="AlphaFoldDB" id="A0A1M6Z8K6"/>
<dbReference type="GO" id="GO:0016139">
    <property type="term" value="P:glycoside catabolic process"/>
    <property type="evidence" value="ECO:0007669"/>
    <property type="project" value="TreeGrafter"/>
</dbReference>
<evidence type="ECO:0000313" key="9">
    <source>
        <dbReference type="EMBL" id="SHL26750.1"/>
    </source>
</evidence>
<dbReference type="EMBL" id="FRAC01000028">
    <property type="protein sequence ID" value="SHL26750.1"/>
    <property type="molecule type" value="Genomic_DNA"/>
</dbReference>
<reference evidence="9 10" key="1">
    <citation type="submission" date="2016-11" db="EMBL/GenBank/DDBJ databases">
        <authorList>
            <person name="Jaros S."/>
            <person name="Januszkiewicz K."/>
            <person name="Wedrychowicz H."/>
        </authorList>
    </citation>
    <scope>NUCLEOTIDE SEQUENCE [LARGE SCALE GENOMIC DNA]</scope>
    <source>
        <strain evidence="9 10">DSM 15929</strain>
    </source>
</reference>
<dbReference type="Proteomes" id="UP000184386">
    <property type="component" value="Unassembled WGS sequence"/>
</dbReference>
<evidence type="ECO:0000256" key="5">
    <source>
        <dbReference type="ARBA" id="ARBA00022801"/>
    </source>
</evidence>
<gene>
    <name evidence="9" type="ORF">SAMN02745136_04504</name>
</gene>
<dbReference type="Gene3D" id="3.20.20.80">
    <property type="entry name" value="Glycosidases"/>
    <property type="match status" value="1"/>
</dbReference>
<dbReference type="SUPFAM" id="SSF51445">
    <property type="entry name" value="(Trans)glycosidases"/>
    <property type="match status" value="1"/>
</dbReference>
<sequence>MSNAVVKTRTERTKWYCEARFGMFIHWGLYAIPARGEWVRSVERMPKEEYEKYMNEFDAENYNPKEWARIAKDAGMKYAVLTAKHHDGFCLFDTRYTEFKSTNAPCKRDLVREYVEAFRAEGIKVGLYFSIIDWCHEDFPHYGDRQHPMRDCEEYKSDHRNFDRYLDFMHGQVRELITNYGKLDLMWFDFSYDDMKCDKWKASELIQMVREIQPHIIIDNRLEGSAEDAGSIRTLNPTPYSGDFASPEQMIPPACICDEAGNPIPWEACITLNNNWGYSAHDKHYKSSKLIVRTLVECASKGGNLIVNVGPTIKGEFPEEAVTILKEVGKWMKENGKSIYGCTFSDYVKPEWGRFTQNGNKLYAHVMEEQVGAICLPKMAGKVKSMRLIKDGSEVKETFFWNLKEYSENAYFFFDCHAFDNYPLPDEKDSVVEIILKEE</sequence>
<proteinExistence type="inferred from homology"/>
<dbReference type="Pfam" id="PF01120">
    <property type="entry name" value="Alpha_L_fucos"/>
    <property type="match status" value="1"/>
</dbReference>
<evidence type="ECO:0000256" key="7">
    <source>
        <dbReference type="PIRSR" id="PIRSR001092-1"/>
    </source>
</evidence>
<evidence type="ECO:0000313" key="10">
    <source>
        <dbReference type="Proteomes" id="UP000184386"/>
    </source>
</evidence>
<dbReference type="GO" id="GO:0006004">
    <property type="term" value="P:fucose metabolic process"/>
    <property type="evidence" value="ECO:0007669"/>
    <property type="project" value="InterPro"/>
</dbReference>
<dbReference type="PIRSF" id="PIRSF001092">
    <property type="entry name" value="Alpha-L-fucosidase"/>
    <property type="match status" value="1"/>
</dbReference>
<evidence type="ECO:0000259" key="8">
    <source>
        <dbReference type="Pfam" id="PF01120"/>
    </source>
</evidence>
<dbReference type="InterPro" id="IPR017853">
    <property type="entry name" value="GH"/>
</dbReference>
<evidence type="ECO:0000256" key="3">
    <source>
        <dbReference type="ARBA" id="ARBA00012662"/>
    </source>
</evidence>
<dbReference type="GO" id="GO:0005764">
    <property type="term" value="C:lysosome"/>
    <property type="evidence" value="ECO:0007669"/>
    <property type="project" value="TreeGrafter"/>
</dbReference>
<accession>A0A1M6Z8K6</accession>
<evidence type="ECO:0000256" key="4">
    <source>
        <dbReference type="ARBA" id="ARBA00022729"/>
    </source>
</evidence>
<name>A0A1M6Z8K6_9FIRM</name>
<comment type="similarity">
    <text evidence="2">Belongs to the glycosyl hydrolase 29 family.</text>
</comment>
<dbReference type="PANTHER" id="PTHR10030">
    <property type="entry name" value="ALPHA-L-FUCOSIDASE"/>
    <property type="match status" value="1"/>
</dbReference>
<evidence type="ECO:0000256" key="1">
    <source>
        <dbReference type="ARBA" id="ARBA00004071"/>
    </source>
</evidence>
<protein>
    <recommendedName>
        <fullName evidence="3">alpha-L-fucosidase</fullName>
        <ecNumber evidence="3">3.2.1.51</ecNumber>
    </recommendedName>
</protein>
<dbReference type="InterPro" id="IPR057739">
    <property type="entry name" value="Glyco_hydro_29_N"/>
</dbReference>
<dbReference type="InterPro" id="IPR000933">
    <property type="entry name" value="Glyco_hydro_29"/>
</dbReference>
<comment type="function">
    <text evidence="1">Alpha-L-fucosidase is responsible for hydrolyzing the alpha-1,6-linked fucose joined to the reducing-end N-acetylglucosamine of the carbohydrate moieties of glycoproteins.</text>
</comment>
<keyword evidence="6" id="KW-0326">Glycosidase</keyword>
<keyword evidence="10" id="KW-1185">Reference proteome</keyword>
<dbReference type="InterPro" id="IPR016286">
    <property type="entry name" value="FUC_metazoa-typ"/>
</dbReference>
<evidence type="ECO:0000256" key="6">
    <source>
        <dbReference type="ARBA" id="ARBA00023295"/>
    </source>
</evidence>
<dbReference type="PANTHER" id="PTHR10030:SF37">
    <property type="entry name" value="ALPHA-L-FUCOSIDASE-RELATED"/>
    <property type="match status" value="1"/>
</dbReference>
<keyword evidence="5" id="KW-0378">Hydrolase</keyword>